<name>A0ABQ5JLU2_9LACO</name>
<dbReference type="Proteomes" id="UP001628078">
    <property type="component" value="Unassembled WGS sequence"/>
</dbReference>
<evidence type="ECO:0000259" key="1">
    <source>
        <dbReference type="Pfam" id="PF07872"/>
    </source>
</evidence>
<feature type="domain" description="DUF1659" evidence="1">
    <location>
        <begin position="4"/>
        <end position="63"/>
    </location>
</feature>
<dbReference type="InterPro" id="IPR012454">
    <property type="entry name" value="DUF1659"/>
</dbReference>
<sequence length="67" mass="7318">MSDKWLTSSVQFEFIGDGHLLPVKRTYPNVVESATTEQLMKFGQAIASLTTDTLSDTTLIKKEAVAG</sequence>
<dbReference type="EMBL" id="BQXO01000001">
    <property type="protein sequence ID" value="GKT05203.1"/>
    <property type="molecule type" value="Genomic_DNA"/>
</dbReference>
<evidence type="ECO:0000313" key="3">
    <source>
        <dbReference type="Proteomes" id="UP001628078"/>
    </source>
</evidence>
<keyword evidence="3" id="KW-1185">Reference proteome</keyword>
<accession>A0ABQ5JLU2</accession>
<gene>
    <name evidence="2" type="ORF">JCM31185_04920</name>
</gene>
<comment type="caution">
    <text evidence="2">The sequence shown here is derived from an EMBL/GenBank/DDBJ whole genome shotgun (WGS) entry which is preliminary data.</text>
</comment>
<dbReference type="Pfam" id="PF07872">
    <property type="entry name" value="DUF1659"/>
    <property type="match status" value="1"/>
</dbReference>
<dbReference type="RefSeq" id="WP_407882456.1">
    <property type="nucleotide sequence ID" value="NZ_BQXO01000001.1"/>
</dbReference>
<evidence type="ECO:0000313" key="2">
    <source>
        <dbReference type="EMBL" id="GKT05203.1"/>
    </source>
</evidence>
<organism evidence="2 3">
    <name type="scientific">Furfurilactobacillus curtus</name>
    <dbReference type="NCBI Taxonomy" id="1746200"/>
    <lineage>
        <taxon>Bacteria</taxon>
        <taxon>Bacillati</taxon>
        <taxon>Bacillota</taxon>
        <taxon>Bacilli</taxon>
        <taxon>Lactobacillales</taxon>
        <taxon>Lactobacillaceae</taxon>
        <taxon>Furfurilactobacillus</taxon>
    </lineage>
</organism>
<proteinExistence type="predicted"/>
<protein>
    <recommendedName>
        <fullName evidence="1">DUF1659 domain-containing protein</fullName>
    </recommendedName>
</protein>
<reference evidence="2 3" key="1">
    <citation type="submission" date="2022-03" db="EMBL/GenBank/DDBJ databases">
        <title>Draft genome sequence of Furfurilactobacillus curtus JCM 31185.</title>
        <authorList>
            <person name="Suzuki S."/>
            <person name="Endo A."/>
            <person name="Kajikawa A."/>
        </authorList>
    </citation>
    <scope>NUCLEOTIDE SEQUENCE [LARGE SCALE GENOMIC DNA]</scope>
    <source>
        <strain evidence="2 3">JCM 31185</strain>
    </source>
</reference>